<evidence type="ECO:0000256" key="3">
    <source>
        <dbReference type="ARBA" id="ARBA00022553"/>
    </source>
</evidence>
<gene>
    <name evidence="8" type="ORF">FCL40_13070</name>
</gene>
<dbReference type="PROSITE" id="PS50109">
    <property type="entry name" value="HIS_KIN"/>
    <property type="match status" value="1"/>
</dbReference>
<keyword evidence="9" id="KW-1185">Reference proteome</keyword>
<dbReference type="AlphaFoldDB" id="A0A4U1BC85"/>
<dbReference type="SMART" id="SM00387">
    <property type="entry name" value="HATPase_c"/>
    <property type="match status" value="1"/>
</dbReference>
<comment type="catalytic activity">
    <reaction evidence="1">
        <text>ATP + protein L-histidine = ADP + protein N-phospho-L-histidine.</text>
        <dbReference type="EC" id="2.7.13.3"/>
    </reaction>
</comment>
<dbReference type="RefSeq" id="WP_136853747.1">
    <property type="nucleotide sequence ID" value="NZ_SWCI01000008.1"/>
</dbReference>
<dbReference type="InterPro" id="IPR001789">
    <property type="entry name" value="Sig_transdc_resp-reg_receiver"/>
</dbReference>
<organism evidence="8 9">
    <name type="scientific">Ferrimonas sediminicola</name>
    <dbReference type="NCBI Taxonomy" id="2569538"/>
    <lineage>
        <taxon>Bacteria</taxon>
        <taxon>Pseudomonadati</taxon>
        <taxon>Pseudomonadota</taxon>
        <taxon>Gammaproteobacteria</taxon>
        <taxon>Alteromonadales</taxon>
        <taxon>Ferrimonadaceae</taxon>
        <taxon>Ferrimonas</taxon>
    </lineage>
</organism>
<dbReference type="SMART" id="SM00448">
    <property type="entry name" value="REC"/>
    <property type="match status" value="1"/>
</dbReference>
<dbReference type="PROSITE" id="PS50110">
    <property type="entry name" value="RESPONSE_REGULATORY"/>
    <property type="match status" value="1"/>
</dbReference>
<dbReference type="Pfam" id="PF00072">
    <property type="entry name" value="Response_reg"/>
    <property type="match status" value="1"/>
</dbReference>
<evidence type="ECO:0000256" key="4">
    <source>
        <dbReference type="ARBA" id="ARBA00023012"/>
    </source>
</evidence>
<dbReference type="PANTHER" id="PTHR45339">
    <property type="entry name" value="HYBRID SIGNAL TRANSDUCTION HISTIDINE KINASE J"/>
    <property type="match status" value="1"/>
</dbReference>
<dbReference type="InterPro" id="IPR005467">
    <property type="entry name" value="His_kinase_dom"/>
</dbReference>
<evidence type="ECO:0000259" key="7">
    <source>
        <dbReference type="PROSITE" id="PS50110"/>
    </source>
</evidence>
<comment type="caution">
    <text evidence="8">The sequence shown here is derived from an EMBL/GenBank/DDBJ whole genome shotgun (WGS) entry which is preliminary data.</text>
</comment>
<evidence type="ECO:0000256" key="2">
    <source>
        <dbReference type="ARBA" id="ARBA00012438"/>
    </source>
</evidence>
<dbReference type="SUPFAM" id="SSF52172">
    <property type="entry name" value="CheY-like"/>
    <property type="match status" value="1"/>
</dbReference>
<evidence type="ECO:0000256" key="1">
    <source>
        <dbReference type="ARBA" id="ARBA00000085"/>
    </source>
</evidence>
<dbReference type="PANTHER" id="PTHR45339:SF1">
    <property type="entry name" value="HYBRID SIGNAL TRANSDUCTION HISTIDINE KINASE J"/>
    <property type="match status" value="1"/>
</dbReference>
<dbReference type="PRINTS" id="PR00344">
    <property type="entry name" value="BCTRLSENSOR"/>
</dbReference>
<evidence type="ECO:0000256" key="5">
    <source>
        <dbReference type="PROSITE-ProRule" id="PRU00169"/>
    </source>
</evidence>
<dbReference type="InterPro" id="IPR003594">
    <property type="entry name" value="HATPase_dom"/>
</dbReference>
<feature type="modified residue" description="4-aspartylphosphate" evidence="5">
    <location>
        <position position="487"/>
    </location>
</feature>
<dbReference type="InterPro" id="IPR036097">
    <property type="entry name" value="HisK_dim/P_sf"/>
</dbReference>
<dbReference type="SUPFAM" id="SSF47384">
    <property type="entry name" value="Homodimeric domain of signal transducing histidine kinase"/>
    <property type="match status" value="1"/>
</dbReference>
<dbReference type="SUPFAM" id="SSF55874">
    <property type="entry name" value="ATPase domain of HSP90 chaperone/DNA topoisomerase II/histidine kinase"/>
    <property type="match status" value="1"/>
</dbReference>
<name>A0A4U1BC85_9GAMM</name>
<reference evidence="8 9" key="1">
    <citation type="submission" date="2019-04" db="EMBL/GenBank/DDBJ databases">
        <authorList>
            <person name="Hwang J.C."/>
        </authorList>
    </citation>
    <scope>NUCLEOTIDE SEQUENCE [LARGE SCALE GENOMIC DNA]</scope>
    <source>
        <strain evidence="8 9">IMCC35001</strain>
    </source>
</reference>
<keyword evidence="3 5" id="KW-0597">Phosphoprotein</keyword>
<evidence type="ECO:0000313" key="9">
    <source>
        <dbReference type="Proteomes" id="UP000305674"/>
    </source>
</evidence>
<dbReference type="Proteomes" id="UP000305674">
    <property type="component" value="Unassembled WGS sequence"/>
</dbReference>
<dbReference type="Pfam" id="PF00512">
    <property type="entry name" value="HisKA"/>
    <property type="match status" value="1"/>
</dbReference>
<dbReference type="Gene3D" id="3.40.50.2300">
    <property type="match status" value="1"/>
</dbReference>
<accession>A0A4U1BC85</accession>
<sequence>MAGIWQKRYQRERAAREEVEALLENRNLELYQANQRLEAVNQRQAGEIRLRQRFDAYLLGVSRELLACSVAAPFDAIRECLNRLGLLLDAQWVGLEWGRGRILGWPSLYKGPWPKRQSGPLQPAEAMLRECGLGQGFQAVDTGVRLVVLFTREIHWQEAQQGLLRDLASLLNAFYDNWLAFSQLKRAEQEIHRMSTLRSRFLAMVTHQLRTPMNGVLGCADLLASTELTHEQRQLLRVLSQSGHGLLALLNDLLDYNKIDSDRFCLNDKATDLHQLCRDTLEIVRPMATAKGLELRYRIDGRLPESVRLDPGRYRQVLLNLLGNAINHTESGEVVLSLRSSPLRQGCQVTTAVVDSGPGISAGFMGQVFEPFSQQPGEGPATGLGLSISQKLVRCLGGELLVESHLGEGSRFHFTLELDGCQPLGHEREPVTPQKSGNILVAEDTKANQQAVRLMLERQGCRVTIVDNGREALQLACDHSFDLILMDCSMPEMDGYSATEALRRKGCSMPILALTATTTAEAHRMCLDAGMDAVLHKPIHREALINALNQWL</sequence>
<dbReference type="Pfam" id="PF02518">
    <property type="entry name" value="HATPase_c"/>
    <property type="match status" value="1"/>
</dbReference>
<feature type="domain" description="Response regulatory" evidence="7">
    <location>
        <begin position="438"/>
        <end position="552"/>
    </location>
</feature>
<dbReference type="GO" id="GO:0000155">
    <property type="term" value="F:phosphorelay sensor kinase activity"/>
    <property type="evidence" value="ECO:0007669"/>
    <property type="project" value="InterPro"/>
</dbReference>
<dbReference type="CDD" id="cd00082">
    <property type="entry name" value="HisKA"/>
    <property type="match status" value="1"/>
</dbReference>
<dbReference type="SMART" id="SM00388">
    <property type="entry name" value="HisKA"/>
    <property type="match status" value="1"/>
</dbReference>
<dbReference type="InterPro" id="IPR003661">
    <property type="entry name" value="HisK_dim/P_dom"/>
</dbReference>
<evidence type="ECO:0000313" key="8">
    <source>
        <dbReference type="EMBL" id="TKB48276.1"/>
    </source>
</evidence>
<dbReference type="EC" id="2.7.13.3" evidence="2"/>
<feature type="domain" description="Histidine kinase" evidence="6">
    <location>
        <begin position="204"/>
        <end position="420"/>
    </location>
</feature>
<proteinExistence type="predicted"/>
<protein>
    <recommendedName>
        <fullName evidence="2">histidine kinase</fullName>
        <ecNumber evidence="2">2.7.13.3</ecNumber>
    </recommendedName>
</protein>
<dbReference type="OrthoDB" id="9810730at2"/>
<dbReference type="InterPro" id="IPR011006">
    <property type="entry name" value="CheY-like_superfamily"/>
</dbReference>
<dbReference type="Gene3D" id="1.10.287.130">
    <property type="match status" value="1"/>
</dbReference>
<dbReference type="CDD" id="cd17546">
    <property type="entry name" value="REC_hyHK_CKI1_RcsC-like"/>
    <property type="match status" value="1"/>
</dbReference>
<dbReference type="InterPro" id="IPR004358">
    <property type="entry name" value="Sig_transdc_His_kin-like_C"/>
</dbReference>
<dbReference type="InterPro" id="IPR036890">
    <property type="entry name" value="HATPase_C_sf"/>
</dbReference>
<keyword evidence="4" id="KW-0902">Two-component regulatory system</keyword>
<dbReference type="Gene3D" id="3.30.565.10">
    <property type="entry name" value="Histidine kinase-like ATPase, C-terminal domain"/>
    <property type="match status" value="1"/>
</dbReference>
<evidence type="ECO:0000259" key="6">
    <source>
        <dbReference type="PROSITE" id="PS50109"/>
    </source>
</evidence>
<dbReference type="EMBL" id="SWCI01000008">
    <property type="protein sequence ID" value="TKB48276.1"/>
    <property type="molecule type" value="Genomic_DNA"/>
</dbReference>